<organism evidence="3 4">
    <name type="scientific">Apiospora saccharicola</name>
    <dbReference type="NCBI Taxonomy" id="335842"/>
    <lineage>
        <taxon>Eukaryota</taxon>
        <taxon>Fungi</taxon>
        <taxon>Dikarya</taxon>
        <taxon>Ascomycota</taxon>
        <taxon>Pezizomycotina</taxon>
        <taxon>Sordariomycetes</taxon>
        <taxon>Xylariomycetidae</taxon>
        <taxon>Amphisphaeriales</taxon>
        <taxon>Apiosporaceae</taxon>
        <taxon>Apiospora</taxon>
    </lineage>
</organism>
<keyword evidence="2" id="KW-1133">Transmembrane helix</keyword>
<gene>
    <name evidence="3" type="ORF">PG996_012168</name>
</gene>
<name>A0ABR1U2D7_9PEZI</name>
<feature type="transmembrane region" description="Helical" evidence="2">
    <location>
        <begin position="363"/>
        <end position="384"/>
    </location>
</feature>
<evidence type="ECO:0000313" key="3">
    <source>
        <dbReference type="EMBL" id="KAK8052867.1"/>
    </source>
</evidence>
<feature type="compositionally biased region" description="Basic and acidic residues" evidence="1">
    <location>
        <begin position="551"/>
        <end position="561"/>
    </location>
</feature>
<feature type="region of interest" description="Disordered" evidence="1">
    <location>
        <begin position="718"/>
        <end position="752"/>
    </location>
</feature>
<feature type="compositionally biased region" description="Basic and acidic residues" evidence="1">
    <location>
        <begin position="738"/>
        <end position="752"/>
    </location>
</feature>
<accession>A0ABR1U2D7</accession>
<feature type="compositionally biased region" description="Basic and acidic residues" evidence="1">
    <location>
        <begin position="41"/>
        <end position="56"/>
    </location>
</feature>
<protein>
    <submittedName>
        <fullName evidence="3">Uncharacterized protein</fullName>
    </submittedName>
</protein>
<feature type="region of interest" description="Disordered" evidence="1">
    <location>
        <begin position="76"/>
        <end position="151"/>
    </location>
</feature>
<evidence type="ECO:0000313" key="4">
    <source>
        <dbReference type="Proteomes" id="UP001446871"/>
    </source>
</evidence>
<feature type="compositionally biased region" description="Polar residues" evidence="1">
    <location>
        <begin position="15"/>
        <end position="26"/>
    </location>
</feature>
<feature type="transmembrane region" description="Helical" evidence="2">
    <location>
        <begin position="324"/>
        <end position="348"/>
    </location>
</feature>
<evidence type="ECO:0000256" key="2">
    <source>
        <dbReference type="SAM" id="Phobius"/>
    </source>
</evidence>
<feature type="compositionally biased region" description="Polar residues" evidence="1">
    <location>
        <begin position="562"/>
        <end position="576"/>
    </location>
</feature>
<keyword evidence="2" id="KW-0812">Transmembrane</keyword>
<reference evidence="3 4" key="1">
    <citation type="submission" date="2023-01" db="EMBL/GenBank/DDBJ databases">
        <title>Analysis of 21 Apiospora genomes using comparative genomics revels a genus with tremendous synthesis potential of carbohydrate active enzymes and secondary metabolites.</title>
        <authorList>
            <person name="Sorensen T."/>
        </authorList>
    </citation>
    <scope>NUCLEOTIDE SEQUENCE [LARGE SCALE GENOMIC DNA]</scope>
    <source>
        <strain evidence="3 4">CBS 83171</strain>
    </source>
</reference>
<comment type="caution">
    <text evidence="3">The sequence shown here is derived from an EMBL/GenBank/DDBJ whole genome shotgun (WGS) entry which is preliminary data.</text>
</comment>
<evidence type="ECO:0000256" key="1">
    <source>
        <dbReference type="SAM" id="MobiDB-lite"/>
    </source>
</evidence>
<keyword evidence="2" id="KW-0472">Membrane</keyword>
<sequence>MGSTERPLTPYSRDPSPSHSGTTMAATMSEWPLAGDAGDAVIDRAALERPKSRLDHTTQSGRRTPMLRASDALHSHPVPSFHFHRPASSSGQNRGRPTSPVAQDATMRLQIPSPARPPARHGLKRPFNDRGSASPESTGNDAPLGHRLRQTNPIRIKNGLTSQLSRGAQIFSSAGSFFPFTHESPSKTRISAPYGFRHVASAEHGGGPMGGVDHGPDSDPEATLHQTHRVLLDVRTNSRLENRTSLPIAMPNVTSPIDETQFDAGCGHDSSRNSFNPFPSQTVTPATVQIHRPDPVPAASRQRGVKMPNFNIHDVINIGNRWRVAFWASCTSAWITALSTVAAITTIIDHSNDEEIVSSNEAAWLSLSIVLSIASWAAIAITYARRKTSQVMASHRNSQNEEEMIEMRDMIRQRYSTPTPVRNSDPAIELDDMTQRHTSTAAIAAGITTPEPAHIRQSSRIVAEGLHNLAAPPHSTQSKRASGIFDAESVRTALYAQSIIETRPPAMSMQANATPIGIARSESILHSINRHRRADSRHDQEQHVSSSDSNKQAEDRGRSDSGKSGTTVETYESMGTDTPMIAKRESGETQSSQSLQFPEVPKEPLASSSDNQASGRIPHSVAVPDLSSETNIPILPSVETNSTISSLLTSYFDDSEKEDAATHGKDASGAAYTKTYNAPRPKEALGSHPVNNKRVVSNNPFKRLREEHQLPHKIVTEVGTPDSQKSSDRFPSVGKGTINDHRETQNAQANHREPMTPITERSEATLIAECF</sequence>
<dbReference type="Proteomes" id="UP001446871">
    <property type="component" value="Unassembled WGS sequence"/>
</dbReference>
<feature type="region of interest" description="Disordered" evidence="1">
    <location>
        <begin position="1"/>
        <end position="64"/>
    </location>
</feature>
<feature type="compositionally biased region" description="Polar residues" evidence="1">
    <location>
        <begin position="87"/>
        <end position="96"/>
    </location>
</feature>
<proteinExistence type="predicted"/>
<feature type="region of interest" description="Disordered" evidence="1">
    <location>
        <begin position="530"/>
        <end position="618"/>
    </location>
</feature>
<keyword evidence="4" id="KW-1185">Reference proteome</keyword>
<dbReference type="EMBL" id="JAQQWM010000008">
    <property type="protein sequence ID" value="KAK8052867.1"/>
    <property type="molecule type" value="Genomic_DNA"/>
</dbReference>